<feature type="compositionally biased region" description="Basic and acidic residues" evidence="1">
    <location>
        <begin position="531"/>
        <end position="543"/>
    </location>
</feature>
<evidence type="ECO:0000259" key="2">
    <source>
        <dbReference type="Pfam" id="PF14420"/>
    </source>
</evidence>
<dbReference type="Pfam" id="PF14420">
    <property type="entry name" value="Clr5"/>
    <property type="match status" value="1"/>
</dbReference>
<feature type="compositionally biased region" description="Acidic residues" evidence="1">
    <location>
        <begin position="168"/>
        <end position="192"/>
    </location>
</feature>
<dbReference type="AlphaFoldDB" id="A0AAN7AY85"/>
<feature type="region of interest" description="Disordered" evidence="1">
    <location>
        <begin position="531"/>
        <end position="786"/>
    </location>
</feature>
<feature type="compositionally biased region" description="Polar residues" evidence="1">
    <location>
        <begin position="204"/>
        <end position="213"/>
    </location>
</feature>
<protein>
    <recommendedName>
        <fullName evidence="7">Clr5 domain-containing protein</fullName>
    </recommendedName>
</protein>
<dbReference type="InterPro" id="IPR056669">
    <property type="entry name" value="DUF7767"/>
</dbReference>
<feature type="compositionally biased region" description="Low complexity" evidence="1">
    <location>
        <begin position="757"/>
        <end position="771"/>
    </location>
</feature>
<evidence type="ECO:0000256" key="1">
    <source>
        <dbReference type="SAM" id="MobiDB-lite"/>
    </source>
</evidence>
<evidence type="ECO:0000313" key="5">
    <source>
        <dbReference type="EMBL" id="KAK4204008.1"/>
    </source>
</evidence>
<evidence type="ECO:0000313" key="6">
    <source>
        <dbReference type="Proteomes" id="UP001303160"/>
    </source>
</evidence>
<feature type="compositionally biased region" description="Polar residues" evidence="1">
    <location>
        <begin position="598"/>
        <end position="614"/>
    </location>
</feature>
<feature type="compositionally biased region" description="Low complexity" evidence="1">
    <location>
        <begin position="615"/>
        <end position="645"/>
    </location>
</feature>
<feature type="compositionally biased region" description="Basic residues" evidence="1">
    <location>
        <begin position="568"/>
        <end position="578"/>
    </location>
</feature>
<keyword evidence="6" id="KW-1185">Reference proteome</keyword>
<dbReference type="Pfam" id="PF24465">
    <property type="entry name" value="Tri-helical"/>
    <property type="match status" value="2"/>
</dbReference>
<dbReference type="GO" id="GO:0003677">
    <property type="term" value="F:DNA binding"/>
    <property type="evidence" value="ECO:0007669"/>
    <property type="project" value="InterPro"/>
</dbReference>
<proteinExistence type="predicted"/>
<accession>A0AAN7AY85</accession>
<evidence type="ECO:0008006" key="7">
    <source>
        <dbReference type="Google" id="ProtNLM"/>
    </source>
</evidence>
<dbReference type="InterPro" id="IPR017956">
    <property type="entry name" value="AT_hook_DNA-bd_motif"/>
</dbReference>
<dbReference type="Proteomes" id="UP001303160">
    <property type="component" value="Unassembled WGS sequence"/>
</dbReference>
<dbReference type="PANTHER" id="PTHR38788">
    <property type="entry name" value="CLR5 DOMAIN-CONTAINING PROTEIN"/>
    <property type="match status" value="1"/>
</dbReference>
<evidence type="ECO:0000259" key="3">
    <source>
        <dbReference type="Pfam" id="PF24465"/>
    </source>
</evidence>
<feature type="domain" description="DUF7767" evidence="4">
    <location>
        <begin position="910"/>
        <end position="1005"/>
    </location>
</feature>
<sequence length="1009" mass="112753">MGRPKKWNFEDHKETLRRLWVDEKLKMPQVRDYMKLHHQFEPVPGAYWKKFTEWGFPRRINPVLKDENLIARVKELWSQNYNSEEMLRITRDEGFDVQKSNITRIRARFGLVLKLHGGYGNPKRTLAGKRREKIRQKAGQNQSHSQSASVVREGEGEGEENGSGSSDSGDDSSESASAGEEEEVEEEEDTPGEVEQQLQQVQEHTNTLNSAPSSGYGESYQNNTATGTYHDHCNTVSNQPHRGGMRQWDNSYPLGYAPPVPSTPTLSTSGWQQQQQVPSFPHQPEQQQPVPRQTNSQPPDEAELAARREQRKRQVEAEAEELWRTKKRRRHTKQYGFLPPDPAGPPRYPSETTLAEAKEILQLDPEAYKGIREKFYNICVSHGVIKKTLIGPERWTQFKDQLIRESLHLRAAMWDQENMEQKKLAVEIICNDITKRVRITQSKIGVAEAKRLLGLDPDAGREVRAQLYNILAAERFGPVLEEGIERFRELRQRWIDANPVLKEAWTNQEDPEHARKVKAVIALGRDADRRYHADVQRGIDPLRPRSPTPEPKKAPKPPKPPKAPKPPKVPKKRGRPRKVVPSVEVPEDETAGPVAESTLEQGVSQDPSQLSSEDASVSNTAAVTVVSVAAPSGPGAPSVALSAPARVPRSANSRRSQQNPAPASLQSIVATMPQAAPDSSLLPGLTLPAEKKRRGRPPKQAPPTHTQVHFAPPADAEPSPEVDDQALMDARLGYGDDYVPDDTPEPDMRDQPHDVQDQVSGQQQQQPDQTVPTLAVESQSQPVEFGPLTLKQAQEKWLRDQTLRRQQEQTRQQAVNRPIRQAHSQQVQFEQQIQQSLQGQQYPFQASMSTPSQGQPGPLVATLRQLYQQPQMAAQQQQPQIATPAQQPQAQMVAATPSVPPPAPPLLTKGTFPVYFRLHSAIRGLFPGLKAQWIHLLTSRKYSDLKEAAVAKAPGAMCYKIDGIVKDGNGGELPLPVTDDMEMEAYLEHIEGSGIGAPMFNVHLFPGGV</sequence>
<feature type="domain" description="Tri-helical" evidence="3">
    <location>
        <begin position="357"/>
        <end position="438"/>
    </location>
</feature>
<feature type="compositionally biased region" description="Low complexity" evidence="1">
    <location>
        <begin position="263"/>
        <end position="276"/>
    </location>
</feature>
<reference evidence="5" key="2">
    <citation type="submission" date="2023-05" db="EMBL/GenBank/DDBJ databases">
        <authorList>
            <consortium name="Lawrence Berkeley National Laboratory"/>
            <person name="Steindorff A."/>
            <person name="Hensen N."/>
            <person name="Bonometti L."/>
            <person name="Westerberg I."/>
            <person name="Brannstrom I.O."/>
            <person name="Guillou S."/>
            <person name="Cros-Aarteil S."/>
            <person name="Calhoun S."/>
            <person name="Haridas S."/>
            <person name="Kuo A."/>
            <person name="Mondo S."/>
            <person name="Pangilinan J."/>
            <person name="Riley R."/>
            <person name="Labutti K."/>
            <person name="Andreopoulos B."/>
            <person name="Lipzen A."/>
            <person name="Chen C."/>
            <person name="Yanf M."/>
            <person name="Daum C."/>
            <person name="Ng V."/>
            <person name="Clum A."/>
            <person name="Ohm R."/>
            <person name="Martin F."/>
            <person name="Silar P."/>
            <person name="Natvig D."/>
            <person name="Lalanne C."/>
            <person name="Gautier V."/>
            <person name="Ament-Velasquez S.L."/>
            <person name="Kruys A."/>
            <person name="Hutchinson M.I."/>
            <person name="Powell A.J."/>
            <person name="Barry K."/>
            <person name="Miller A.N."/>
            <person name="Grigoriev I.V."/>
            <person name="Debuchy R."/>
            <person name="Gladieux P."/>
            <person name="Thoren M.H."/>
            <person name="Johannesson H."/>
        </authorList>
    </citation>
    <scope>NUCLEOTIDE SEQUENCE</scope>
    <source>
        <strain evidence="5">CBS 315.58</strain>
    </source>
</reference>
<organism evidence="5 6">
    <name type="scientific">Triangularia verruculosa</name>
    <dbReference type="NCBI Taxonomy" id="2587418"/>
    <lineage>
        <taxon>Eukaryota</taxon>
        <taxon>Fungi</taxon>
        <taxon>Dikarya</taxon>
        <taxon>Ascomycota</taxon>
        <taxon>Pezizomycotina</taxon>
        <taxon>Sordariomycetes</taxon>
        <taxon>Sordariomycetidae</taxon>
        <taxon>Sordariales</taxon>
        <taxon>Podosporaceae</taxon>
        <taxon>Triangularia</taxon>
    </lineage>
</organism>
<dbReference type="EMBL" id="MU863885">
    <property type="protein sequence ID" value="KAK4204008.1"/>
    <property type="molecule type" value="Genomic_DNA"/>
</dbReference>
<feature type="compositionally biased region" description="Basic residues" evidence="1">
    <location>
        <begin position="126"/>
        <end position="136"/>
    </location>
</feature>
<reference evidence="5" key="1">
    <citation type="journal article" date="2023" name="Mol. Phylogenet. Evol.">
        <title>Genome-scale phylogeny and comparative genomics of the fungal order Sordariales.</title>
        <authorList>
            <person name="Hensen N."/>
            <person name="Bonometti L."/>
            <person name="Westerberg I."/>
            <person name="Brannstrom I.O."/>
            <person name="Guillou S."/>
            <person name="Cros-Aarteil S."/>
            <person name="Calhoun S."/>
            <person name="Haridas S."/>
            <person name="Kuo A."/>
            <person name="Mondo S."/>
            <person name="Pangilinan J."/>
            <person name="Riley R."/>
            <person name="LaButti K."/>
            <person name="Andreopoulos B."/>
            <person name="Lipzen A."/>
            <person name="Chen C."/>
            <person name="Yan M."/>
            <person name="Daum C."/>
            <person name="Ng V."/>
            <person name="Clum A."/>
            <person name="Steindorff A."/>
            <person name="Ohm R.A."/>
            <person name="Martin F."/>
            <person name="Silar P."/>
            <person name="Natvig D.O."/>
            <person name="Lalanne C."/>
            <person name="Gautier V."/>
            <person name="Ament-Velasquez S.L."/>
            <person name="Kruys A."/>
            <person name="Hutchinson M.I."/>
            <person name="Powell A.J."/>
            <person name="Barry K."/>
            <person name="Miller A.N."/>
            <person name="Grigoriev I.V."/>
            <person name="Debuchy R."/>
            <person name="Gladieux P."/>
            <person name="Hiltunen Thoren M."/>
            <person name="Johannesson H."/>
        </authorList>
    </citation>
    <scope>NUCLEOTIDE SEQUENCE</scope>
    <source>
        <strain evidence="5">CBS 315.58</strain>
    </source>
</reference>
<dbReference type="Pfam" id="PF24962">
    <property type="entry name" value="DUF7767"/>
    <property type="match status" value="1"/>
</dbReference>
<dbReference type="SMART" id="SM00384">
    <property type="entry name" value="AT_hook"/>
    <property type="match status" value="2"/>
</dbReference>
<feature type="compositionally biased region" description="Basic and acidic residues" evidence="1">
    <location>
        <begin position="746"/>
        <end position="756"/>
    </location>
</feature>
<comment type="caution">
    <text evidence="5">The sequence shown here is derived from an EMBL/GenBank/DDBJ whole genome shotgun (WGS) entry which is preliminary data.</text>
</comment>
<feature type="compositionally biased region" description="Low complexity" evidence="1">
    <location>
        <begin position="193"/>
        <end position="203"/>
    </location>
</feature>
<feature type="domain" description="Clr5" evidence="2">
    <location>
        <begin position="8"/>
        <end position="57"/>
    </location>
</feature>
<dbReference type="InterPro" id="IPR057940">
    <property type="entry name" value="Tri-helical_dom"/>
</dbReference>
<feature type="compositionally biased region" description="Pro residues" evidence="1">
    <location>
        <begin position="557"/>
        <end position="567"/>
    </location>
</feature>
<gene>
    <name evidence="5" type="ORF">QBC40DRAFT_218161</name>
</gene>
<feature type="region of interest" description="Disordered" evidence="1">
    <location>
        <begin position="120"/>
        <end position="350"/>
    </location>
</feature>
<feature type="compositionally biased region" description="Polar residues" evidence="1">
    <location>
        <begin position="284"/>
        <end position="298"/>
    </location>
</feature>
<dbReference type="InterPro" id="IPR025676">
    <property type="entry name" value="Clr5_dom"/>
</dbReference>
<name>A0AAN7AY85_9PEZI</name>
<dbReference type="PANTHER" id="PTHR38788:SF5">
    <property type="entry name" value="CLR5 DOMAIN-CONTAINING PROTEIN"/>
    <property type="match status" value="1"/>
</dbReference>
<feature type="domain" description="Tri-helical" evidence="3">
    <location>
        <begin position="449"/>
        <end position="532"/>
    </location>
</feature>
<feature type="compositionally biased region" description="Polar residues" evidence="1">
    <location>
        <begin position="650"/>
        <end position="669"/>
    </location>
</feature>
<evidence type="ECO:0000259" key="4">
    <source>
        <dbReference type="Pfam" id="PF24962"/>
    </source>
</evidence>
<feature type="compositionally biased region" description="Basic and acidic residues" evidence="1">
    <location>
        <begin position="304"/>
        <end position="324"/>
    </location>
</feature>
<feature type="compositionally biased region" description="Pro residues" evidence="1">
    <location>
        <begin position="339"/>
        <end position="348"/>
    </location>
</feature>